<dbReference type="OrthoDB" id="4317826at2"/>
<organism evidence="1 2">
    <name type="scientific">Streptomyces zinciresistens K42</name>
    <dbReference type="NCBI Taxonomy" id="700597"/>
    <lineage>
        <taxon>Bacteria</taxon>
        <taxon>Bacillati</taxon>
        <taxon>Actinomycetota</taxon>
        <taxon>Actinomycetes</taxon>
        <taxon>Kitasatosporales</taxon>
        <taxon>Streptomycetaceae</taxon>
        <taxon>Streptomyces</taxon>
    </lineage>
</organism>
<evidence type="ECO:0000313" key="2">
    <source>
        <dbReference type="Proteomes" id="UP000004217"/>
    </source>
</evidence>
<name>G2G3Y7_9ACTN</name>
<reference evidence="1 2" key="1">
    <citation type="submission" date="2011-08" db="EMBL/GenBank/DDBJ databases">
        <authorList>
            <person name="Lin Y."/>
            <person name="Hao X."/>
            <person name="Johnstone L."/>
            <person name="Miller S.J."/>
            <person name="Wei G."/>
            <person name="Rensing C."/>
        </authorList>
    </citation>
    <scope>NUCLEOTIDE SEQUENCE [LARGE SCALE GENOMIC DNA]</scope>
    <source>
        <strain evidence="1 2">K42</strain>
    </source>
</reference>
<keyword evidence="2" id="KW-1185">Reference proteome</keyword>
<dbReference type="AlphaFoldDB" id="G2G3Y7"/>
<protein>
    <submittedName>
        <fullName evidence="1">Uncharacterized protein</fullName>
    </submittedName>
</protein>
<dbReference type="EMBL" id="AGBF01000001">
    <property type="protein sequence ID" value="EGX61883.1"/>
    <property type="molecule type" value="Genomic_DNA"/>
</dbReference>
<sequence length="64" mass="6578">MFLTLPLVVVLGVVVVLLVRKSGLRPSHAVAAVLLGFYLHDSTLAPTISEAVQGVADVIGGISP</sequence>
<comment type="caution">
    <text evidence="1">The sequence shown here is derived from an EMBL/GenBank/DDBJ whole genome shotgun (WGS) entry which is preliminary data.</text>
</comment>
<evidence type="ECO:0000313" key="1">
    <source>
        <dbReference type="EMBL" id="EGX61883.1"/>
    </source>
</evidence>
<dbReference type="PATRIC" id="fig|700597.3.peg.178"/>
<dbReference type="RefSeq" id="WP_007490656.1">
    <property type="nucleotide sequence ID" value="NZ_AGBF01000001.1"/>
</dbReference>
<gene>
    <name evidence="1" type="ORF">SZN_00940</name>
</gene>
<dbReference type="Proteomes" id="UP000004217">
    <property type="component" value="Unassembled WGS sequence"/>
</dbReference>
<proteinExistence type="predicted"/>
<accession>G2G3Y7</accession>